<dbReference type="AlphaFoldDB" id="A0A3G9JC19"/>
<proteinExistence type="predicted"/>
<dbReference type="Proteomes" id="UP000275368">
    <property type="component" value="Chromosome"/>
</dbReference>
<dbReference type="Gene3D" id="3.30.1490.480">
    <property type="entry name" value="Endolytic murein transglycosylase"/>
    <property type="match status" value="1"/>
</dbReference>
<dbReference type="RefSeq" id="WP_125656360.1">
    <property type="nucleotide sequence ID" value="NZ_AP019308.1"/>
</dbReference>
<name>A0A3G9JC19_9BACL</name>
<evidence type="ECO:0000313" key="2">
    <source>
        <dbReference type="Proteomes" id="UP000275368"/>
    </source>
</evidence>
<reference evidence="1 2" key="1">
    <citation type="submission" date="2018-11" db="EMBL/GenBank/DDBJ databases">
        <title>Complete genome sequence of Paenibacillus baekrokdamisoli strain KCTC 33723.</title>
        <authorList>
            <person name="Kang S.W."/>
            <person name="Lee K.C."/>
            <person name="Kim K.K."/>
            <person name="Kim J.S."/>
            <person name="Kim D.S."/>
            <person name="Ko S.H."/>
            <person name="Yang S.H."/>
            <person name="Lee J.S."/>
        </authorList>
    </citation>
    <scope>NUCLEOTIDE SEQUENCE [LARGE SCALE GENOMIC DNA]</scope>
    <source>
        <strain evidence="1 2">KCTC 33723</strain>
    </source>
</reference>
<gene>
    <name evidence="1" type="ORF">Back11_21890</name>
</gene>
<dbReference type="EMBL" id="AP019308">
    <property type="protein sequence ID" value="BBH20844.1"/>
    <property type="molecule type" value="Genomic_DNA"/>
</dbReference>
<dbReference type="KEGG" id="pbk:Back11_21890"/>
<protein>
    <submittedName>
        <fullName evidence="1">Uncharacterized protein</fullName>
    </submittedName>
</protein>
<organism evidence="1 2">
    <name type="scientific">Paenibacillus baekrokdamisoli</name>
    <dbReference type="NCBI Taxonomy" id="1712516"/>
    <lineage>
        <taxon>Bacteria</taxon>
        <taxon>Bacillati</taxon>
        <taxon>Bacillota</taxon>
        <taxon>Bacilli</taxon>
        <taxon>Bacillales</taxon>
        <taxon>Paenibacillaceae</taxon>
        <taxon>Paenibacillus</taxon>
    </lineage>
</organism>
<dbReference type="OrthoDB" id="2616345at2"/>
<evidence type="ECO:0000313" key="1">
    <source>
        <dbReference type="EMBL" id="BBH20844.1"/>
    </source>
</evidence>
<keyword evidence="2" id="KW-1185">Reference proteome</keyword>
<accession>A0A3G9JC19</accession>
<sequence>MNKRPFLFGLGIGIILGAALLQLMLIGERQATSLNDYKKQEADQTNTYTQADLDKRLAEERVRIQAEMKVSTSKNEPKSAEEPIKSAPVKEVFKDKPVTQQTESKEKRIIMRIPPNSSVTETADLLVKNGVIKDRRAFINLMRKVIIRAGYFAFDGKPTLKEIKTIITGKPIPPSEVQAELKKNKVE</sequence>